<dbReference type="SUPFAM" id="SSF56042">
    <property type="entry name" value="PurM C-terminal domain-like"/>
    <property type="match status" value="1"/>
</dbReference>
<feature type="binding site" evidence="9">
    <location>
        <begin position="135"/>
        <end position="137"/>
    </location>
    <ligand>
        <name>ATP</name>
        <dbReference type="ChEBI" id="CHEBI:30616"/>
        <note>ligand shared between dimeric partners</note>
    </ligand>
</feature>
<evidence type="ECO:0000256" key="4">
    <source>
        <dbReference type="ARBA" id="ARBA00022741"/>
    </source>
</evidence>
<evidence type="ECO:0000256" key="3">
    <source>
        <dbReference type="ARBA" id="ARBA00022723"/>
    </source>
</evidence>
<feature type="binding site" evidence="9">
    <location>
        <position position="223"/>
    </location>
    <ligand>
        <name>Mg(2+)</name>
        <dbReference type="ChEBI" id="CHEBI:18420"/>
    </ligand>
</feature>
<dbReference type="AlphaFoldDB" id="A0A9D2L9E9"/>
<dbReference type="Gene3D" id="3.90.650.10">
    <property type="entry name" value="PurM-like C-terminal domain"/>
    <property type="match status" value="1"/>
</dbReference>
<evidence type="ECO:0000256" key="6">
    <source>
        <dbReference type="ARBA" id="ARBA00022840"/>
    </source>
</evidence>
<dbReference type="FunFam" id="3.30.1330.10:FF:000003">
    <property type="entry name" value="Selenide, water dikinase"/>
    <property type="match status" value="1"/>
</dbReference>
<keyword evidence="5 9" id="KW-0418">Kinase</keyword>
<feature type="binding site" description="in other chain" evidence="9">
    <location>
        <begin position="45"/>
        <end position="47"/>
    </location>
    <ligand>
        <name>ATP</name>
        <dbReference type="ChEBI" id="CHEBI:30616"/>
        <note>ligand shared between dimeric partners</note>
    </ligand>
</feature>
<feature type="binding site" description="in other chain" evidence="9">
    <location>
        <position position="18"/>
    </location>
    <ligand>
        <name>ATP</name>
        <dbReference type="ChEBI" id="CHEBI:30616"/>
        <note>ligand shared between dimeric partners</note>
    </ligand>
</feature>
<comment type="catalytic activity">
    <reaction evidence="9">
        <text>hydrogenselenide + ATP + H2O = selenophosphate + AMP + phosphate + 2 H(+)</text>
        <dbReference type="Rhea" id="RHEA:18737"/>
        <dbReference type="ChEBI" id="CHEBI:15377"/>
        <dbReference type="ChEBI" id="CHEBI:15378"/>
        <dbReference type="ChEBI" id="CHEBI:16144"/>
        <dbReference type="ChEBI" id="CHEBI:29317"/>
        <dbReference type="ChEBI" id="CHEBI:30616"/>
        <dbReference type="ChEBI" id="CHEBI:43474"/>
        <dbReference type="ChEBI" id="CHEBI:456215"/>
        <dbReference type="EC" id="2.7.9.3"/>
    </reaction>
</comment>
<dbReference type="GO" id="GO:0016260">
    <property type="term" value="P:selenocysteine biosynthetic process"/>
    <property type="evidence" value="ECO:0007669"/>
    <property type="project" value="InterPro"/>
</dbReference>
<comment type="cofactor">
    <cofactor evidence="9">
        <name>Mg(2+)</name>
        <dbReference type="ChEBI" id="CHEBI:18420"/>
    </cofactor>
    <text evidence="9">Binds 1 Mg(2+) ion per monomer.</text>
</comment>
<feature type="site" description="Important for catalytic activity" evidence="9">
    <location>
        <position position="18"/>
    </location>
</feature>
<comment type="caution">
    <text evidence="12">The sequence shown here is derived from an EMBL/GenBank/DDBJ whole genome shotgun (WGS) entry which is preliminary data.</text>
</comment>
<dbReference type="NCBIfam" id="TIGR00476">
    <property type="entry name" value="selD"/>
    <property type="match status" value="1"/>
</dbReference>
<feature type="domain" description="PurM-like N-terminal" evidence="10">
    <location>
        <begin position="47"/>
        <end position="153"/>
    </location>
</feature>
<feature type="binding site" evidence="9">
    <location>
        <position position="88"/>
    </location>
    <ligand>
        <name>Mg(2+)</name>
        <dbReference type="ChEBI" id="CHEBI:18420"/>
    </ligand>
</feature>
<dbReference type="HAMAP" id="MF_00625">
    <property type="entry name" value="SelD"/>
    <property type="match status" value="1"/>
</dbReference>
<dbReference type="Pfam" id="PF02769">
    <property type="entry name" value="AIRS_C"/>
    <property type="match status" value="1"/>
</dbReference>
<comment type="function">
    <text evidence="9">Synthesizes selenophosphate from selenide and ATP.</text>
</comment>
<dbReference type="GO" id="GO:0005737">
    <property type="term" value="C:cytoplasm"/>
    <property type="evidence" value="ECO:0007669"/>
    <property type="project" value="TreeGrafter"/>
</dbReference>
<feature type="binding site" description="in other chain" evidence="9">
    <location>
        <position position="65"/>
    </location>
    <ligand>
        <name>ATP</name>
        <dbReference type="ChEBI" id="CHEBI:30616"/>
        <note>ligand shared between dimeric partners</note>
    </ligand>
</feature>
<evidence type="ECO:0000313" key="13">
    <source>
        <dbReference type="Proteomes" id="UP000886804"/>
    </source>
</evidence>
<comment type="similarity">
    <text evidence="1 9">Belongs to the selenophosphate synthase 1 family. Class I subfamily.</text>
</comment>
<feature type="binding site" description="in other chain" evidence="9">
    <location>
        <position position="88"/>
    </location>
    <ligand>
        <name>ATP</name>
        <dbReference type="ChEBI" id="CHEBI:30616"/>
        <note>ligand shared between dimeric partners</note>
    </ligand>
</feature>
<dbReference type="PANTHER" id="PTHR10256:SF0">
    <property type="entry name" value="INACTIVE SELENIDE, WATER DIKINASE-LIKE PROTEIN-RELATED"/>
    <property type="match status" value="1"/>
</dbReference>
<dbReference type="EMBL" id="DWYS01000136">
    <property type="protein sequence ID" value="HJB08444.1"/>
    <property type="molecule type" value="Genomic_DNA"/>
</dbReference>
<keyword evidence="2 9" id="KW-0808">Transferase</keyword>
<dbReference type="Gene3D" id="3.30.1330.10">
    <property type="entry name" value="PurM-like, N-terminal domain"/>
    <property type="match status" value="1"/>
</dbReference>
<feature type="binding site" evidence="9">
    <location>
        <position position="48"/>
    </location>
    <ligand>
        <name>Mg(2+)</name>
        <dbReference type="ChEBI" id="CHEBI:18420"/>
    </ligand>
</feature>
<evidence type="ECO:0000256" key="5">
    <source>
        <dbReference type="ARBA" id="ARBA00022777"/>
    </source>
</evidence>
<feature type="domain" description="PurM-like C-terminal" evidence="11">
    <location>
        <begin position="166"/>
        <end position="341"/>
    </location>
</feature>
<comment type="subunit">
    <text evidence="9">Homodimer.</text>
</comment>
<dbReference type="EC" id="2.7.9.3" evidence="9"/>
<gene>
    <name evidence="9 12" type="primary">selD</name>
    <name evidence="12" type="ORF">H9716_11385</name>
</gene>
<dbReference type="SUPFAM" id="SSF55326">
    <property type="entry name" value="PurM N-terminal domain-like"/>
    <property type="match status" value="1"/>
</dbReference>
<dbReference type="PIRSF" id="PIRSF036407">
    <property type="entry name" value="Selenphspht_syn"/>
    <property type="match status" value="1"/>
</dbReference>
<dbReference type="InterPro" id="IPR036676">
    <property type="entry name" value="PurM-like_C_sf"/>
</dbReference>
<dbReference type="NCBIfam" id="NF002098">
    <property type="entry name" value="PRK00943.1"/>
    <property type="match status" value="1"/>
</dbReference>
<dbReference type="InterPro" id="IPR036921">
    <property type="entry name" value="PurM-like_N_sf"/>
</dbReference>
<dbReference type="InterPro" id="IPR004536">
    <property type="entry name" value="SPS/SelD"/>
</dbReference>
<organism evidence="12 13">
    <name type="scientific">Candidatus Enterocloster faecavium</name>
    <dbReference type="NCBI Taxonomy" id="2838560"/>
    <lineage>
        <taxon>Bacteria</taxon>
        <taxon>Bacillati</taxon>
        <taxon>Bacillota</taxon>
        <taxon>Clostridia</taxon>
        <taxon>Lachnospirales</taxon>
        <taxon>Lachnospiraceae</taxon>
        <taxon>Enterocloster</taxon>
    </lineage>
</organism>
<sequence length="342" mass="36403">MKEEQPIVFCKGGGCTAKLGPGILARVLEKIPKTPDPNLLVGFDASDDAAVYRLTDELAIVQTLDFFPPMVEDPYIFGQIAAANALSDIYAMGGQVKTALNIVCFPEAMDLNVLGKILLGGSEKVREAGGVLAGGHSIADADVKYGLSVTGVIHPDRIRTNIGSHVGDALILTKPLGVGIVCTASRLGEASDSAMELAIRSMTTLNRWAAEIAGKYRIHGCTDVTGFGFLGHLCEMLGDNLGAEIDVSRIPFIPECPGYVEEFYLTAAAQRNRNHVQDKVKFEGVSFAMEEILYDPQTSGGLLFSIAPEDADQALEEIKALGLPCGIVGRITERGEKAAVVH</sequence>
<reference evidence="12" key="2">
    <citation type="submission" date="2021-04" db="EMBL/GenBank/DDBJ databases">
        <authorList>
            <person name="Gilroy R."/>
        </authorList>
    </citation>
    <scope>NUCLEOTIDE SEQUENCE</scope>
    <source>
        <strain evidence="12">CHK188-4685</strain>
    </source>
</reference>
<evidence type="ECO:0000256" key="1">
    <source>
        <dbReference type="ARBA" id="ARBA00008026"/>
    </source>
</evidence>
<feature type="active site" evidence="9">
    <location>
        <position position="15"/>
    </location>
</feature>
<dbReference type="InterPro" id="IPR010918">
    <property type="entry name" value="PurM-like_C_dom"/>
</dbReference>
<keyword evidence="7 9" id="KW-0460">Magnesium</keyword>
<keyword evidence="6 9" id="KW-0067">ATP-binding</keyword>
<evidence type="ECO:0000256" key="9">
    <source>
        <dbReference type="HAMAP-Rule" id="MF_00625"/>
    </source>
</evidence>
<evidence type="ECO:0000259" key="10">
    <source>
        <dbReference type="Pfam" id="PF00586"/>
    </source>
</evidence>
<keyword evidence="8 9" id="KW-0711">Selenium</keyword>
<evidence type="ECO:0000256" key="2">
    <source>
        <dbReference type="ARBA" id="ARBA00022679"/>
    </source>
</evidence>
<protein>
    <recommendedName>
        <fullName evidence="9">Selenide, water dikinase</fullName>
        <ecNumber evidence="9">2.7.9.3</ecNumber>
    </recommendedName>
    <alternativeName>
        <fullName evidence="9">Selenium donor protein</fullName>
    </alternativeName>
    <alternativeName>
        <fullName evidence="9">Selenophosphate synthase</fullName>
    </alternativeName>
</protein>
<dbReference type="InterPro" id="IPR023061">
    <property type="entry name" value="SelD_I"/>
</dbReference>
<dbReference type="Pfam" id="PF00586">
    <property type="entry name" value="AIRS"/>
    <property type="match status" value="1"/>
</dbReference>
<evidence type="ECO:0000256" key="8">
    <source>
        <dbReference type="ARBA" id="ARBA00023266"/>
    </source>
</evidence>
<dbReference type="GO" id="GO:0004756">
    <property type="term" value="F:selenide, water dikinase activity"/>
    <property type="evidence" value="ECO:0007669"/>
    <property type="project" value="UniProtKB-UniRule"/>
</dbReference>
<dbReference type="InterPro" id="IPR016188">
    <property type="entry name" value="PurM-like_N"/>
</dbReference>
<evidence type="ECO:0000259" key="11">
    <source>
        <dbReference type="Pfam" id="PF02769"/>
    </source>
</evidence>
<keyword evidence="3 9" id="KW-0479">Metal-binding</keyword>
<dbReference type="CDD" id="cd02195">
    <property type="entry name" value="SelD"/>
    <property type="match status" value="1"/>
</dbReference>
<dbReference type="Proteomes" id="UP000886804">
    <property type="component" value="Unassembled WGS sequence"/>
</dbReference>
<accession>A0A9D2L9E9</accession>
<name>A0A9D2L9E9_9FIRM</name>
<evidence type="ECO:0000256" key="7">
    <source>
        <dbReference type="ARBA" id="ARBA00022842"/>
    </source>
</evidence>
<dbReference type="GO" id="GO:0005524">
    <property type="term" value="F:ATP binding"/>
    <property type="evidence" value="ECO:0007669"/>
    <property type="project" value="UniProtKB-UniRule"/>
</dbReference>
<reference evidence="12" key="1">
    <citation type="journal article" date="2021" name="PeerJ">
        <title>Extensive microbial diversity within the chicken gut microbiome revealed by metagenomics and culture.</title>
        <authorList>
            <person name="Gilroy R."/>
            <person name="Ravi A."/>
            <person name="Getino M."/>
            <person name="Pursley I."/>
            <person name="Horton D.L."/>
            <person name="Alikhan N.F."/>
            <person name="Baker D."/>
            <person name="Gharbi K."/>
            <person name="Hall N."/>
            <person name="Watson M."/>
            <person name="Adriaenssens E.M."/>
            <person name="Foster-Nyarko E."/>
            <person name="Jarju S."/>
            <person name="Secka A."/>
            <person name="Antonio M."/>
            <person name="Oren A."/>
            <person name="Chaudhuri R.R."/>
            <person name="La Ragione R."/>
            <person name="Hildebrand F."/>
            <person name="Pallen M.J."/>
        </authorList>
    </citation>
    <scope>NUCLEOTIDE SEQUENCE</scope>
    <source>
        <strain evidence="12">CHK188-4685</strain>
    </source>
</reference>
<evidence type="ECO:0000313" key="12">
    <source>
        <dbReference type="EMBL" id="HJB08444.1"/>
    </source>
</evidence>
<dbReference type="PANTHER" id="PTHR10256">
    <property type="entry name" value="SELENIDE, WATER DIKINASE"/>
    <property type="match status" value="1"/>
</dbReference>
<proteinExistence type="inferred from homology"/>
<dbReference type="GO" id="GO:0000287">
    <property type="term" value="F:magnesium ion binding"/>
    <property type="evidence" value="ECO:0007669"/>
    <property type="project" value="UniProtKB-UniRule"/>
</dbReference>
<keyword evidence="4 9" id="KW-0547">Nucleotide-binding</keyword>